<dbReference type="Pfam" id="PF13532">
    <property type="entry name" value="2OG-FeII_Oxy_2"/>
    <property type="match status" value="1"/>
</dbReference>
<feature type="compositionally biased region" description="Basic and acidic residues" evidence="2">
    <location>
        <begin position="687"/>
        <end position="696"/>
    </location>
</feature>
<feature type="compositionally biased region" description="Gly residues" evidence="2">
    <location>
        <begin position="720"/>
        <end position="729"/>
    </location>
</feature>
<comment type="similarity">
    <text evidence="1">Belongs to the alkB family.</text>
</comment>
<evidence type="ECO:0000256" key="2">
    <source>
        <dbReference type="SAM" id="MobiDB-lite"/>
    </source>
</evidence>
<dbReference type="GO" id="GO:0003729">
    <property type="term" value="F:mRNA binding"/>
    <property type="evidence" value="ECO:0007669"/>
    <property type="project" value="InterPro"/>
</dbReference>
<organism evidence="4">
    <name type="scientific">Oryza meridionalis</name>
    <dbReference type="NCBI Taxonomy" id="40149"/>
    <lineage>
        <taxon>Eukaryota</taxon>
        <taxon>Viridiplantae</taxon>
        <taxon>Streptophyta</taxon>
        <taxon>Embryophyta</taxon>
        <taxon>Tracheophyta</taxon>
        <taxon>Spermatophyta</taxon>
        <taxon>Magnoliopsida</taxon>
        <taxon>Liliopsida</taxon>
        <taxon>Poales</taxon>
        <taxon>Poaceae</taxon>
        <taxon>BOP clade</taxon>
        <taxon>Oryzoideae</taxon>
        <taxon>Oryzeae</taxon>
        <taxon>Oryzinae</taxon>
        <taxon>Oryza</taxon>
    </lineage>
</organism>
<reference evidence="4" key="1">
    <citation type="submission" date="2015-04" db="UniProtKB">
        <authorList>
            <consortium name="EnsemblPlants"/>
        </authorList>
    </citation>
    <scope>IDENTIFICATION</scope>
</reference>
<feature type="region of interest" description="Disordered" evidence="2">
    <location>
        <begin position="683"/>
        <end position="785"/>
    </location>
</feature>
<dbReference type="AlphaFoldDB" id="A0A0E0DWE8"/>
<feature type="compositionally biased region" description="Gly residues" evidence="2">
    <location>
        <begin position="140"/>
        <end position="155"/>
    </location>
</feature>
<dbReference type="PROSITE" id="PS51471">
    <property type="entry name" value="FE2OG_OXY"/>
    <property type="match status" value="1"/>
</dbReference>
<dbReference type="Gramene" id="OMERI06G02350.1">
    <property type="protein sequence ID" value="OMERI06G02350.1"/>
    <property type="gene ID" value="OMERI06G02350"/>
</dbReference>
<dbReference type="HOGENOM" id="CLU_016191_0_0_1"/>
<dbReference type="InterPro" id="IPR044842">
    <property type="entry name" value="ALKBH9B/ALKBH10B-like"/>
</dbReference>
<dbReference type="Gene3D" id="2.60.120.590">
    <property type="entry name" value="Alpha-ketoglutarate-dependent dioxygenase AlkB-like"/>
    <property type="match status" value="1"/>
</dbReference>
<feature type="region of interest" description="Disordered" evidence="2">
    <location>
        <begin position="313"/>
        <end position="423"/>
    </location>
</feature>
<feature type="compositionally biased region" description="Polar residues" evidence="2">
    <location>
        <begin position="742"/>
        <end position="759"/>
    </location>
</feature>
<dbReference type="Proteomes" id="UP000008021">
    <property type="component" value="Chromosome 6"/>
</dbReference>
<feature type="compositionally biased region" description="Basic and acidic residues" evidence="2">
    <location>
        <begin position="69"/>
        <end position="82"/>
    </location>
</feature>
<feature type="compositionally biased region" description="Basic and acidic residues" evidence="2">
    <location>
        <begin position="760"/>
        <end position="775"/>
    </location>
</feature>
<dbReference type="SMR" id="A0A0E0DWE8"/>
<sequence>MVMANQITMLTTKMNCYDHGTEHIIGSWHRSRTAKSVGVSAPHLDALGVVAEVAVLGAGLGPAGVADGGADHAGEAPERGLRPPEASQREHRRLRGHRRRRSPARLPPPVTPAPARKPRPRCHPHEEEKHPHNSGDRRGGGGGGGSACHLAGGGSESESGYASISSRDFSPLLLAEPDPDRPIVQRTARIIRIPTTRARSRWGPHASGTVRSYNGRPGLSGYQQLELGVLVLVITSKHREGGAHTAARDASMDASSSASASAGGEADAMALVQGYNADELAIAGEFLTTWLPFLSAGLCASCADSLRSRVSSLLPPQAEESPSSPPPRIDQIEPSGWESDPATAHPQHLPFEPSGWDSDPPQPPPEQEQQKQKPQPQPAEKPRMSWADMAQEDELAAAAEEDAAAAAADDGEEGSEAVRPGVQLTREQRELRRFRNVVRRKDFMCFERVNGRLVNILAGLELHSGVFSAAEQKRIVDYVYDLQEMGKRGELGDRTYTEPQRWMRGKGRVTIQFGCCYNYATDKNGNPPGIIRTIASDPMPSLFKIMIKRLVRWHVLPTTCIPDSCIVNIYDPGDCIPPHIDSHDFVRPFCTVSFLSECNILFGSTLKIAGPGEFTGSLPIPLPVGSVLILNGNGADVAKHCVPAVPTKRISITFRKMDPAKRPFNFRDDPELLNIIPLETAVQETGRSSDEGKGKQPDIQVKNPSKAHRNKKSKVRTSPGKGGRGGILGDGPPQYAQALVTGISSQQNLHGQPTISGSSAERERRPVGPLRESRYQQDAPSMQSNMDGIRERANWLAQERMHGNSMNSIDDGAESQERRQRMEHRQISMINRTINDDMDSLSIGSHESDQTRVSVRTLYNKPRRTRVNLDE</sequence>
<name>A0A0E0DWE8_9ORYZ</name>
<dbReference type="InterPro" id="IPR037151">
    <property type="entry name" value="AlkB-like_sf"/>
</dbReference>
<accession>A0A0E0DWE8</accession>
<dbReference type="STRING" id="40149.A0A0E0DWE8"/>
<dbReference type="GO" id="GO:0032451">
    <property type="term" value="F:demethylase activity"/>
    <property type="evidence" value="ECO:0007669"/>
    <property type="project" value="InterPro"/>
</dbReference>
<dbReference type="InterPro" id="IPR027450">
    <property type="entry name" value="AlkB-like"/>
</dbReference>
<feature type="region of interest" description="Disordered" evidence="2">
    <location>
        <begin position="67"/>
        <end position="163"/>
    </location>
</feature>
<feature type="compositionally biased region" description="Low complexity" evidence="2">
    <location>
        <begin position="313"/>
        <end position="322"/>
    </location>
</feature>
<dbReference type="PANTHER" id="PTHR31447">
    <property type="entry name" value="HYDROXYPROLINE-RICH GLYCOPROTEIN FAMILY PROTEIN-RELATED"/>
    <property type="match status" value="1"/>
</dbReference>
<reference evidence="4" key="2">
    <citation type="submission" date="2018-05" db="EMBL/GenBank/DDBJ databases">
        <title>OmerRS3 (Oryza meridionalis Reference Sequence Version 3).</title>
        <authorList>
            <person name="Zhang J."/>
            <person name="Kudrna D."/>
            <person name="Lee S."/>
            <person name="Talag J."/>
            <person name="Welchert J."/>
            <person name="Wing R.A."/>
        </authorList>
    </citation>
    <scope>NUCLEOTIDE SEQUENCE [LARGE SCALE GENOMIC DNA]</scope>
    <source>
        <strain evidence="4">cv. OR44</strain>
    </source>
</reference>
<feature type="domain" description="Fe2OG dioxygenase" evidence="3">
    <location>
        <begin position="561"/>
        <end position="658"/>
    </location>
</feature>
<dbReference type="SUPFAM" id="SSF51197">
    <property type="entry name" value="Clavaminate synthase-like"/>
    <property type="match status" value="1"/>
</dbReference>
<keyword evidence="5" id="KW-1185">Reference proteome</keyword>
<dbReference type="InterPro" id="IPR005123">
    <property type="entry name" value="Oxoglu/Fe-dep_dioxygenase_dom"/>
</dbReference>
<evidence type="ECO:0000313" key="5">
    <source>
        <dbReference type="Proteomes" id="UP000008021"/>
    </source>
</evidence>
<protein>
    <recommendedName>
        <fullName evidence="3">Fe2OG dioxygenase domain-containing protein</fullName>
    </recommendedName>
</protein>
<evidence type="ECO:0000256" key="1">
    <source>
        <dbReference type="ARBA" id="ARBA00007879"/>
    </source>
</evidence>
<feature type="compositionally biased region" description="Basic residues" evidence="2">
    <location>
        <begin position="90"/>
        <end position="103"/>
    </location>
</feature>
<proteinExistence type="inferred from homology"/>
<feature type="compositionally biased region" description="Polar residues" evidence="2">
    <location>
        <begin position="776"/>
        <end position="785"/>
    </location>
</feature>
<dbReference type="eggNOG" id="KOG4176">
    <property type="taxonomic scope" value="Eukaryota"/>
</dbReference>
<feature type="compositionally biased region" description="Basic residues" evidence="2">
    <location>
        <begin position="705"/>
        <end position="715"/>
    </location>
</feature>
<dbReference type="PANTHER" id="PTHR31447:SF1">
    <property type="entry name" value="OS06G0138200 PROTEIN"/>
    <property type="match status" value="1"/>
</dbReference>
<dbReference type="EnsemblPlants" id="OMERI06G02350.1">
    <property type="protein sequence ID" value="OMERI06G02350.1"/>
    <property type="gene ID" value="OMERI06G02350"/>
</dbReference>
<evidence type="ECO:0000259" key="3">
    <source>
        <dbReference type="PROSITE" id="PS51471"/>
    </source>
</evidence>
<feature type="region of interest" description="Disordered" evidence="2">
    <location>
        <begin position="803"/>
        <end position="822"/>
    </location>
</feature>
<feature type="compositionally biased region" description="Basic and acidic residues" evidence="2">
    <location>
        <begin position="123"/>
        <end position="139"/>
    </location>
</feature>
<dbReference type="GO" id="GO:0006402">
    <property type="term" value="P:mRNA catabolic process"/>
    <property type="evidence" value="ECO:0007669"/>
    <property type="project" value="InterPro"/>
</dbReference>
<feature type="compositionally biased region" description="Acidic residues" evidence="2">
    <location>
        <begin position="390"/>
        <end position="415"/>
    </location>
</feature>
<evidence type="ECO:0000313" key="4">
    <source>
        <dbReference type="EnsemblPlants" id="OMERI06G02350.1"/>
    </source>
</evidence>